<dbReference type="RefSeq" id="WP_254088250.1">
    <property type="nucleotide sequence ID" value="NZ_JAHESC010000001.1"/>
</dbReference>
<proteinExistence type="predicted"/>
<name>A0AAP2GFY6_9BACT</name>
<dbReference type="SUPFAM" id="SSF55785">
    <property type="entry name" value="PYP-like sensor domain (PAS domain)"/>
    <property type="match status" value="1"/>
</dbReference>
<evidence type="ECO:0008006" key="3">
    <source>
        <dbReference type="Google" id="ProtNLM"/>
    </source>
</evidence>
<gene>
    <name evidence="1" type="ORF">KK078_00430</name>
</gene>
<reference evidence="1 2" key="1">
    <citation type="submission" date="2021-05" db="EMBL/GenBank/DDBJ databases">
        <title>A Polyphasic approach of four new species of the genus Ohtaekwangia: Ohtaekwangia histidinii sp. nov., Ohtaekwangia cretensis sp. nov., Ohtaekwangia indiensis sp. nov., Ohtaekwangia reichenbachii sp. nov. from diverse environment.</title>
        <authorList>
            <person name="Octaviana S."/>
        </authorList>
    </citation>
    <scope>NUCLEOTIDE SEQUENCE [LARGE SCALE GENOMIC DNA]</scope>
    <source>
        <strain evidence="1 2">PWU37</strain>
    </source>
</reference>
<organism evidence="1 2">
    <name type="scientific">Dawidia soli</name>
    <dbReference type="NCBI Taxonomy" id="2782352"/>
    <lineage>
        <taxon>Bacteria</taxon>
        <taxon>Pseudomonadati</taxon>
        <taxon>Bacteroidota</taxon>
        <taxon>Cytophagia</taxon>
        <taxon>Cytophagales</taxon>
        <taxon>Chryseotaleaceae</taxon>
        <taxon>Dawidia</taxon>
    </lineage>
</organism>
<accession>A0AAP2GFY6</accession>
<evidence type="ECO:0000313" key="1">
    <source>
        <dbReference type="EMBL" id="MBT1684995.1"/>
    </source>
</evidence>
<sequence length="285" mass="31899">MESPYSSGDMTQTDHDVLRCLVHAAFRDFDGTWQVDDETMAACPSPIGLPVNFDYIVHFQDANYLIYPDDIDTFRAIIRRGTGSHASSVRIIAQDGKVMRLQLEGSFGDADEARGPQSARAQRMGTDRQDYVIVSAEDITLEKKKQEQILRMNELVAQRAQAQYQELFRSIDQGFALVQMQYDPQGDAVDFTYLQVNPAFEKVTGLADAAGKTLTSLDIAHAKAWLNAYQQVVAMQAPVRLIMPGDQQETKYYEVYAFPTGEASTHTVAVLLSDVTARQESERQL</sequence>
<dbReference type="AlphaFoldDB" id="A0AAP2GFY6"/>
<protein>
    <recommendedName>
        <fullName evidence="3">PAS domain-containing protein</fullName>
    </recommendedName>
</protein>
<dbReference type="Proteomes" id="UP001319180">
    <property type="component" value="Unassembled WGS sequence"/>
</dbReference>
<evidence type="ECO:0000313" key="2">
    <source>
        <dbReference type="Proteomes" id="UP001319180"/>
    </source>
</evidence>
<comment type="caution">
    <text evidence="1">The sequence shown here is derived from an EMBL/GenBank/DDBJ whole genome shotgun (WGS) entry which is preliminary data.</text>
</comment>
<dbReference type="InterPro" id="IPR035965">
    <property type="entry name" value="PAS-like_dom_sf"/>
</dbReference>
<dbReference type="EMBL" id="JAHESC010000001">
    <property type="protein sequence ID" value="MBT1684995.1"/>
    <property type="molecule type" value="Genomic_DNA"/>
</dbReference>
<dbReference type="Gene3D" id="3.30.450.20">
    <property type="entry name" value="PAS domain"/>
    <property type="match status" value="1"/>
</dbReference>
<keyword evidence="2" id="KW-1185">Reference proteome</keyword>